<dbReference type="InterPro" id="IPR011009">
    <property type="entry name" value="Kinase-like_dom_sf"/>
</dbReference>
<organism evidence="2 3">
    <name type="scientific">Tetrabaena socialis</name>
    <dbReference type="NCBI Taxonomy" id="47790"/>
    <lineage>
        <taxon>Eukaryota</taxon>
        <taxon>Viridiplantae</taxon>
        <taxon>Chlorophyta</taxon>
        <taxon>core chlorophytes</taxon>
        <taxon>Chlorophyceae</taxon>
        <taxon>CS clade</taxon>
        <taxon>Chlamydomonadales</taxon>
        <taxon>Tetrabaenaceae</taxon>
        <taxon>Tetrabaena</taxon>
    </lineage>
</organism>
<feature type="region of interest" description="Disordered" evidence="1">
    <location>
        <begin position="437"/>
        <end position="492"/>
    </location>
</feature>
<feature type="region of interest" description="Disordered" evidence="1">
    <location>
        <begin position="693"/>
        <end position="715"/>
    </location>
</feature>
<reference evidence="2 3" key="1">
    <citation type="journal article" date="2017" name="Mol. Biol. Evol.">
        <title>The 4-celled Tetrabaena socialis nuclear genome reveals the essential components for genetic control of cell number at the origin of multicellularity in the volvocine lineage.</title>
        <authorList>
            <person name="Featherston J."/>
            <person name="Arakaki Y."/>
            <person name="Hanschen E.R."/>
            <person name="Ferris P.J."/>
            <person name="Michod R.E."/>
            <person name="Olson B.J.S.C."/>
            <person name="Nozaki H."/>
            <person name="Durand P.M."/>
        </authorList>
    </citation>
    <scope>NUCLEOTIDE SEQUENCE [LARGE SCALE GENOMIC DNA]</scope>
    <source>
        <strain evidence="2 3">NIES-571</strain>
    </source>
</reference>
<evidence type="ECO:0000256" key="1">
    <source>
        <dbReference type="SAM" id="MobiDB-lite"/>
    </source>
</evidence>
<feature type="region of interest" description="Disordered" evidence="1">
    <location>
        <begin position="528"/>
        <end position="547"/>
    </location>
</feature>
<name>A0A2J8AGX1_9CHLO</name>
<accession>A0A2J8AGX1</accession>
<dbReference type="SUPFAM" id="SSF56112">
    <property type="entry name" value="Protein kinase-like (PK-like)"/>
    <property type="match status" value="1"/>
</dbReference>
<dbReference type="AlphaFoldDB" id="A0A2J8AGX1"/>
<dbReference type="OrthoDB" id="10677904at2759"/>
<feature type="region of interest" description="Disordered" evidence="1">
    <location>
        <begin position="53"/>
        <end position="77"/>
    </location>
</feature>
<protein>
    <recommendedName>
        <fullName evidence="4">Protein kinase domain-containing protein</fullName>
    </recommendedName>
</protein>
<sequence length="980" mass="98572">MPRWGFLACFAPQAQESQQPIECGRSGKAGSVKQPVAAGQCCGSSTFGAAPSASSSSTSAGNHAEDNTPAQNALSSLSSGLSDSLACAPFECTAPSRTEPQVPSIAPTLACGSSGITTVQSLAAGLSGNGHHFLDARDGAVASTGPSSFLLTSPFHSSAAVPFGSDMRESNGTVDAALSAQTLSLGTLGSPTPESSANYNCQLPFSVCALSRNAASIGDGQQPGLHRLSNAGSGVNGLPSSRRLLAHSISHASSAAATARLPSSCISMHLRASNPSTTSLTFGGLHNACSRSDIGLYTVAEAANIASTSCLLHHMAGGAAEQPLAIMSCFSADAALHCSAVAAAEPPEATATAAAAAPPAGAAEQPLATSADAAVHCSAVAAVVPPTAAAAAAATAPPAATTTTVPTAATTTVPTAAATTAAAADCASACIAPAPVAPAPPARRVRGAPGQMAYSSPFAQQHPHSHSYGHGQRQQQQQQQPEPPPWSPLSLERPVCLVPPPVTALPAQQSLHLRAPPLLQLHPLLQSEQHPELSGQESSPTVGTPFSPGHPADNFLRFVDLETCWAELRDLSFLGSGSSGNVYSGTWCGVTVAVKFMLSGDVGLTQRQQREAALSRLASHPHLVQTYAVAAAQLQPHHFSSADLSAARRASRLSQYDLLCSNVGGRSTAADLYGGSTVGSRGPSLDMGGRGAAAINSGGGGGAGSHLSSGQPLQRPHAKLVSHWMAASGGGCVAPGASHGMIGEALGGRGSTLAAGQPGPGRATVPRLPACILSSPRGALSNVSRVDRRNRLAVGPAAPPAPMTSPPPRSGIAAAISTVDMDVGCGLQTTRGASSGLIGRGVKGSTPFVVPLVRRLRASPPPPQRVPASSRGRSAAAAAAAATLAASLMGTSLLLPPIREDRELLHEDMMFEHEESGVRSAGLQAALEMCGAFGALDQREMRGRQGRGPSLALSAGEHLAWPRGCVGEWSGPCFGAVAAS</sequence>
<keyword evidence="3" id="KW-1185">Reference proteome</keyword>
<evidence type="ECO:0008006" key="4">
    <source>
        <dbReference type="Google" id="ProtNLM"/>
    </source>
</evidence>
<proteinExistence type="predicted"/>
<dbReference type="EMBL" id="PGGS01000022">
    <property type="protein sequence ID" value="PNH11768.1"/>
    <property type="molecule type" value="Genomic_DNA"/>
</dbReference>
<feature type="compositionally biased region" description="Polar residues" evidence="1">
    <location>
        <begin position="535"/>
        <end position="544"/>
    </location>
</feature>
<dbReference type="Gene3D" id="3.30.200.20">
    <property type="entry name" value="Phosphorylase Kinase, domain 1"/>
    <property type="match status" value="1"/>
</dbReference>
<evidence type="ECO:0000313" key="2">
    <source>
        <dbReference type="EMBL" id="PNH11768.1"/>
    </source>
</evidence>
<evidence type="ECO:0000313" key="3">
    <source>
        <dbReference type="Proteomes" id="UP000236333"/>
    </source>
</evidence>
<gene>
    <name evidence="2" type="ORF">TSOC_001383</name>
</gene>
<dbReference type="Proteomes" id="UP000236333">
    <property type="component" value="Unassembled WGS sequence"/>
</dbReference>
<comment type="caution">
    <text evidence="2">The sequence shown here is derived from an EMBL/GenBank/DDBJ whole genome shotgun (WGS) entry which is preliminary data.</text>
</comment>